<protein>
    <submittedName>
        <fullName evidence="2">GNAT family N-acetyltransferase</fullName>
    </submittedName>
</protein>
<dbReference type="GO" id="GO:0016740">
    <property type="term" value="F:transferase activity"/>
    <property type="evidence" value="ECO:0007669"/>
    <property type="project" value="UniProtKB-KW"/>
</dbReference>
<organism evidence="2 3">
    <name type="scientific">Phyllobacterium myrsinacearum</name>
    <dbReference type="NCBI Taxonomy" id="28101"/>
    <lineage>
        <taxon>Bacteria</taxon>
        <taxon>Pseudomonadati</taxon>
        <taxon>Pseudomonadota</taxon>
        <taxon>Alphaproteobacteria</taxon>
        <taxon>Hyphomicrobiales</taxon>
        <taxon>Phyllobacteriaceae</taxon>
        <taxon>Phyllobacterium</taxon>
    </lineage>
</organism>
<dbReference type="InterPro" id="IPR038740">
    <property type="entry name" value="BioF2-like_GNAT_dom"/>
</dbReference>
<dbReference type="EMBL" id="PVBT01000006">
    <property type="protein sequence ID" value="PRD50886.1"/>
    <property type="molecule type" value="Genomic_DNA"/>
</dbReference>
<comment type="caution">
    <text evidence="2">The sequence shown here is derived from an EMBL/GenBank/DDBJ whole genome shotgun (WGS) entry which is preliminary data.</text>
</comment>
<dbReference type="AlphaFoldDB" id="A0A2S9JDC4"/>
<evidence type="ECO:0000259" key="1">
    <source>
        <dbReference type="Pfam" id="PF13480"/>
    </source>
</evidence>
<keyword evidence="2" id="KW-0808">Transferase</keyword>
<accession>A0A2S9JDC4</accession>
<evidence type="ECO:0000313" key="3">
    <source>
        <dbReference type="Proteomes" id="UP000238563"/>
    </source>
</evidence>
<dbReference type="Pfam" id="PF13480">
    <property type="entry name" value="Acetyltransf_6"/>
    <property type="match status" value="1"/>
</dbReference>
<evidence type="ECO:0000313" key="2">
    <source>
        <dbReference type="EMBL" id="PRD50886.1"/>
    </source>
</evidence>
<proteinExistence type="predicted"/>
<sequence>MINGMVFDAIPLSLEPAMPLSHLDPRIIAAPGEIATIWQSLPQNHVCGPAQSEDWVSLWQSTVNPDCLLACLYAGEMPVFVLPLEISRSGPFRIAAYPGGPHANCNFPVVSPAHPVSPGELNRLFAALHQVRPDIDLVMLERQLPLLDGCTNPLLHLPNRENANISLAITLDHSFQTVLERHNAKRKKKKHRNSIGKFAEAGGYRIVTATVPSETDAMLENYLANKAEKFARSGIRNTFEPEEIQRFFRQLFARHAAKEQPLFQLKAVEVAGRFRAVLGKSRARTQTFIDFIGIAEDDMSNASPGEFLFFEDIQDSCNTDLAFYSFGVGDEPYKRNWCDVETRLYDTQHSLTAKGYACAAYRTARGTLVRTVKRNDRLWATVKKLRSRLFGRA</sequence>
<dbReference type="InterPro" id="IPR016181">
    <property type="entry name" value="Acyl_CoA_acyltransferase"/>
</dbReference>
<dbReference type="SUPFAM" id="SSF55729">
    <property type="entry name" value="Acyl-CoA N-acyltransferases (Nat)"/>
    <property type="match status" value="1"/>
</dbReference>
<name>A0A2S9JDC4_9HYPH</name>
<dbReference type="Proteomes" id="UP000238563">
    <property type="component" value="Unassembled WGS sequence"/>
</dbReference>
<gene>
    <name evidence="2" type="ORF">C5750_18700</name>
</gene>
<reference evidence="2 3" key="1">
    <citation type="submission" date="2018-02" db="EMBL/GenBank/DDBJ databases">
        <title>The draft genome of Phyllobacterium myrsinacearum DSM5892.</title>
        <authorList>
            <person name="Li L."/>
            <person name="Liu L."/>
            <person name="Zhang X."/>
            <person name="Wang T."/>
        </authorList>
    </citation>
    <scope>NUCLEOTIDE SEQUENCE [LARGE SCALE GENOMIC DNA]</scope>
    <source>
        <strain evidence="2 3">DSM 5892</strain>
    </source>
</reference>
<keyword evidence="3" id="KW-1185">Reference proteome</keyword>
<feature type="domain" description="BioF2-like acetyltransferase" evidence="1">
    <location>
        <begin position="186"/>
        <end position="335"/>
    </location>
</feature>